<dbReference type="EMBL" id="MH191395">
    <property type="protein sequence ID" value="AWN08564.1"/>
    <property type="molecule type" value="Genomic_DNA"/>
</dbReference>
<reference evidence="1 2" key="1">
    <citation type="submission" date="2018-04" db="EMBL/GenBank/DDBJ databases">
        <authorList>
            <person name="Silva F.P."/>
            <person name="Xavier A.S."/>
            <person name="Vidigal P.M.P."/>
            <person name="Alfenas-Zerbini P."/>
        </authorList>
    </citation>
    <scope>NUCLEOTIDE SEQUENCE [LARGE SCALE GENOMIC DNA]</scope>
</reference>
<name>A0A3S7L8N1_9CAUD</name>
<gene>
    <name evidence="1" type="ORF">XcP1_062</name>
</gene>
<protein>
    <submittedName>
        <fullName evidence="1">Uncharacterized protein</fullName>
    </submittedName>
</protein>
<organism evidence="1 2">
    <name type="scientific">Xanthomonas phage XcP1</name>
    <dbReference type="NCBI Taxonomy" id="2785027"/>
    <lineage>
        <taxon>Viruses</taxon>
        <taxon>Duplodnaviria</taxon>
        <taxon>Heunggongvirae</taxon>
        <taxon>Uroviricota</taxon>
        <taxon>Caudoviricetes</taxon>
        <taxon>Lindbergviridae</taxon>
        <taxon>Carpasinavirus</taxon>
        <taxon>Carpasinavirus FoX6</taxon>
        <taxon>Carpasinavirus XcP1</taxon>
    </lineage>
</organism>
<accession>A0A3S7L8N1</accession>
<dbReference type="Proteomes" id="UP000289211">
    <property type="component" value="Segment"/>
</dbReference>
<evidence type="ECO:0000313" key="2">
    <source>
        <dbReference type="Proteomes" id="UP000289211"/>
    </source>
</evidence>
<sequence>MTVDTKTQIRGNCQCCGRQHAYQRGAIAKHGYTVDNGYFNGVCTGNQYEPIQLDRKMTDTIVAMVRGQVADARSRADALESGKVKLGMVRQPGQIVRRGVEPVMVEFSTLRYWEQIDALTSAVWQLRSRANSGESFANQMAGLADALHGKPLIEVPVESGPAPIQYGEKRIDAYGAVMTVNRIDRGRVYWLRESNGKSQRGWTGSAAWRRFELSK</sequence>
<evidence type="ECO:0000313" key="1">
    <source>
        <dbReference type="EMBL" id="AWN08564.1"/>
    </source>
</evidence>
<keyword evidence="2" id="KW-1185">Reference proteome</keyword>
<proteinExistence type="predicted"/>